<dbReference type="PANTHER" id="PTHR12785">
    <property type="entry name" value="SPLICING FACTOR 3B"/>
    <property type="match status" value="1"/>
</dbReference>
<dbReference type="RefSeq" id="XP_005716555.1">
    <property type="nucleotide sequence ID" value="XM_005716498.1"/>
</dbReference>
<accession>R7QGY8</accession>
<feature type="compositionally biased region" description="Basic residues" evidence="1">
    <location>
        <begin position="27"/>
        <end position="43"/>
    </location>
</feature>
<feature type="compositionally biased region" description="Low complexity" evidence="1">
    <location>
        <begin position="17"/>
        <end position="26"/>
    </location>
</feature>
<feature type="compositionally biased region" description="Low complexity" evidence="1">
    <location>
        <begin position="45"/>
        <end position="55"/>
    </location>
</feature>
<dbReference type="SMART" id="SM00581">
    <property type="entry name" value="PSP"/>
    <property type="match status" value="1"/>
</dbReference>
<feature type="compositionally biased region" description="Basic and acidic residues" evidence="1">
    <location>
        <begin position="444"/>
        <end position="462"/>
    </location>
</feature>
<dbReference type="OrthoDB" id="5251at2759"/>
<dbReference type="PANTHER" id="PTHR12785:SF6">
    <property type="entry name" value="SPLICING FACTOR 3B SUBUNIT 2"/>
    <property type="match status" value="1"/>
</dbReference>
<feature type="region of interest" description="Disordered" evidence="1">
    <location>
        <begin position="500"/>
        <end position="548"/>
    </location>
</feature>
<dbReference type="Gramene" id="CDF36736">
    <property type="protein sequence ID" value="CDF36736"/>
    <property type="gene ID" value="CHC_T00005178001"/>
</dbReference>
<name>R7QGY8_CHOCR</name>
<feature type="region of interest" description="Disordered" evidence="1">
    <location>
        <begin position="17"/>
        <end position="55"/>
    </location>
</feature>
<dbReference type="PhylomeDB" id="R7QGY8"/>
<feature type="compositionally biased region" description="Acidic residues" evidence="1">
    <location>
        <begin position="138"/>
        <end position="151"/>
    </location>
</feature>
<feature type="domain" description="PSP proline-rich" evidence="2">
    <location>
        <begin position="313"/>
        <end position="366"/>
    </location>
</feature>
<protein>
    <recommendedName>
        <fullName evidence="2">PSP proline-rich domain-containing protein</fullName>
    </recommendedName>
</protein>
<evidence type="ECO:0000259" key="2">
    <source>
        <dbReference type="SMART" id="SM00581"/>
    </source>
</evidence>
<dbReference type="InterPro" id="IPR006568">
    <property type="entry name" value="PSP_pro-rich"/>
</dbReference>
<evidence type="ECO:0000256" key="1">
    <source>
        <dbReference type="SAM" id="MobiDB-lite"/>
    </source>
</evidence>
<dbReference type="Pfam" id="PF04046">
    <property type="entry name" value="PSP"/>
    <property type="match status" value="1"/>
</dbReference>
<dbReference type="InterPro" id="IPR007180">
    <property type="entry name" value="DUF382"/>
</dbReference>
<sequence length="548" mass="60173">MVEEDALAAAKAALLAEVAAPSSSARQKPRRRRRGRRRPRTHRLGAAADGAADDAGNVVEYVGEDIEAVVGDAADAAGGLSQAEIDVMREVLRRFEGRGADPEEHEGEEGEQEGEGKQDVDKDMNGDKRNAAVSGKQDEEEDDEADAEGDGEGNHGSTAMSRKQRKEHQRNLISHLKALSAAPEVVEAWDITGPDPLLLVHLKALPNSVPVPSNWRQKRKYLQNKRGMEKRAFQLPAYIVDTGVGELRHAQMEADESKSLKQRQREKMRAKTGRGVEIDHARLHDAFFKFQTKPRLTPHGDVYYELRELEPDASKFRPGVLGEELRAALGMGEGDPPPWLVNMQRYGPPPGWRGLRVPGVNCPIPSGARFGFQAGGWGKPPVDGRGRPLYGDVFDEGLEFGERDERFDLSEAAKAKLWGEVEKVASEDGVRVVAEEEETEKEEEGEKRRDVESARVASEKGVEVPESGAAVVGDAPVRKGIPAGQLYSVLEEQQVSVGETGMMGSSHVYRVNETGETGGGEDKGEKRKRDESAVEVKRTQKKAKEFKF</sequence>
<dbReference type="OMA" id="MASTHTY"/>
<organism evidence="3 4">
    <name type="scientific">Chondrus crispus</name>
    <name type="common">Carrageen Irish moss</name>
    <name type="synonym">Polymorpha crispa</name>
    <dbReference type="NCBI Taxonomy" id="2769"/>
    <lineage>
        <taxon>Eukaryota</taxon>
        <taxon>Rhodophyta</taxon>
        <taxon>Florideophyceae</taxon>
        <taxon>Rhodymeniophycidae</taxon>
        <taxon>Gigartinales</taxon>
        <taxon>Gigartinaceae</taxon>
        <taxon>Chondrus</taxon>
    </lineage>
</organism>
<gene>
    <name evidence="3" type="ORF">CHC_T00005178001</name>
</gene>
<dbReference type="KEGG" id="ccp:CHC_T00005178001"/>
<dbReference type="GO" id="GO:0005634">
    <property type="term" value="C:nucleus"/>
    <property type="evidence" value="ECO:0007669"/>
    <property type="project" value="InterPro"/>
</dbReference>
<reference evidence="4" key="1">
    <citation type="journal article" date="2013" name="Proc. Natl. Acad. Sci. U.S.A.">
        <title>Genome structure and metabolic features in the red seaweed Chondrus crispus shed light on evolution of the Archaeplastida.</title>
        <authorList>
            <person name="Collen J."/>
            <person name="Porcel B."/>
            <person name="Carre W."/>
            <person name="Ball S.G."/>
            <person name="Chaparro C."/>
            <person name="Tonon T."/>
            <person name="Barbeyron T."/>
            <person name="Michel G."/>
            <person name="Noel B."/>
            <person name="Valentin K."/>
            <person name="Elias M."/>
            <person name="Artiguenave F."/>
            <person name="Arun A."/>
            <person name="Aury J.M."/>
            <person name="Barbosa-Neto J.F."/>
            <person name="Bothwell J.H."/>
            <person name="Bouget F.Y."/>
            <person name="Brillet L."/>
            <person name="Cabello-Hurtado F."/>
            <person name="Capella-Gutierrez S."/>
            <person name="Charrier B."/>
            <person name="Cladiere L."/>
            <person name="Cock J.M."/>
            <person name="Coelho S.M."/>
            <person name="Colleoni C."/>
            <person name="Czjzek M."/>
            <person name="Da Silva C."/>
            <person name="Delage L."/>
            <person name="Denoeud F."/>
            <person name="Deschamps P."/>
            <person name="Dittami S.M."/>
            <person name="Gabaldon T."/>
            <person name="Gachon C.M."/>
            <person name="Groisillier A."/>
            <person name="Herve C."/>
            <person name="Jabbari K."/>
            <person name="Katinka M."/>
            <person name="Kloareg B."/>
            <person name="Kowalczyk N."/>
            <person name="Labadie K."/>
            <person name="Leblanc C."/>
            <person name="Lopez P.J."/>
            <person name="McLachlan D.H."/>
            <person name="Meslet-Cladiere L."/>
            <person name="Moustafa A."/>
            <person name="Nehr Z."/>
            <person name="Nyvall Collen P."/>
            <person name="Panaud O."/>
            <person name="Partensky F."/>
            <person name="Poulain J."/>
            <person name="Rensing S.A."/>
            <person name="Rousvoal S."/>
            <person name="Samson G."/>
            <person name="Symeonidi A."/>
            <person name="Weissenbach J."/>
            <person name="Zambounis A."/>
            <person name="Wincker P."/>
            <person name="Boyen C."/>
        </authorList>
    </citation>
    <scope>NUCLEOTIDE SEQUENCE [LARGE SCALE GENOMIC DNA]</scope>
    <source>
        <strain evidence="4">cv. Stackhouse</strain>
    </source>
</reference>
<dbReference type="GeneID" id="17324262"/>
<dbReference type="Pfam" id="PF04037">
    <property type="entry name" value="DUF382"/>
    <property type="match status" value="1"/>
</dbReference>
<evidence type="ECO:0000313" key="4">
    <source>
        <dbReference type="Proteomes" id="UP000012073"/>
    </source>
</evidence>
<feature type="region of interest" description="Disordered" evidence="1">
    <location>
        <begin position="254"/>
        <end position="273"/>
    </location>
</feature>
<evidence type="ECO:0000313" key="3">
    <source>
        <dbReference type="EMBL" id="CDF36736.1"/>
    </source>
</evidence>
<feature type="compositionally biased region" description="Basic and acidic residues" evidence="1">
    <location>
        <begin position="114"/>
        <end position="130"/>
    </location>
</feature>
<keyword evidence="4" id="KW-1185">Reference proteome</keyword>
<dbReference type="STRING" id="2769.R7QGY8"/>
<dbReference type="AlphaFoldDB" id="R7QGY8"/>
<dbReference type="InterPro" id="IPR052584">
    <property type="entry name" value="U2_snRNP_Complex_Component"/>
</dbReference>
<feature type="compositionally biased region" description="Acidic residues" evidence="1">
    <location>
        <begin position="103"/>
        <end position="113"/>
    </location>
</feature>
<feature type="region of interest" description="Disordered" evidence="1">
    <location>
        <begin position="432"/>
        <end position="462"/>
    </location>
</feature>
<feature type="compositionally biased region" description="Basic and acidic residues" evidence="1">
    <location>
        <begin position="520"/>
        <end position="548"/>
    </location>
</feature>
<dbReference type="EMBL" id="HG001799">
    <property type="protein sequence ID" value="CDF36736.1"/>
    <property type="molecule type" value="Genomic_DNA"/>
</dbReference>
<proteinExistence type="predicted"/>
<feature type="region of interest" description="Disordered" evidence="1">
    <location>
        <begin position="94"/>
        <end position="169"/>
    </location>
</feature>
<dbReference type="Proteomes" id="UP000012073">
    <property type="component" value="Unassembled WGS sequence"/>
</dbReference>